<keyword evidence="1" id="KW-0175">Coiled coil</keyword>
<comment type="caution">
    <text evidence="2">The sequence shown here is derived from an EMBL/GenBank/DDBJ whole genome shotgun (WGS) entry which is preliminary data.</text>
</comment>
<gene>
    <name evidence="2" type="ORF">HXX02_12110</name>
</gene>
<evidence type="ECO:0000313" key="2">
    <source>
        <dbReference type="EMBL" id="MCQ3830190.1"/>
    </source>
</evidence>
<feature type="coiled-coil region" evidence="1">
    <location>
        <begin position="2"/>
        <end position="29"/>
    </location>
</feature>
<accession>A0ABT1P242</accession>
<organism evidence="2 3">
    <name type="scientific">Microbulbifer elongatus</name>
    <dbReference type="NCBI Taxonomy" id="86173"/>
    <lineage>
        <taxon>Bacteria</taxon>
        <taxon>Pseudomonadati</taxon>
        <taxon>Pseudomonadota</taxon>
        <taxon>Gammaproteobacteria</taxon>
        <taxon>Cellvibrionales</taxon>
        <taxon>Microbulbiferaceae</taxon>
        <taxon>Microbulbifer</taxon>
    </lineage>
</organism>
<reference evidence="2" key="1">
    <citation type="thesis" date="2020" institute="Technische Universitat Dresden" country="Dresden, Germany">
        <title>The Agarolytic System of Microbulbifer elongatus PORT2, Isolated from Batu Karas, Pangandaran West Java Indonesia.</title>
        <authorList>
            <person name="Anggraeni S.R."/>
        </authorList>
    </citation>
    <scope>NUCLEOTIDE SEQUENCE</scope>
    <source>
        <strain evidence="2">PORT2</strain>
    </source>
</reference>
<proteinExistence type="predicted"/>
<evidence type="ECO:0008006" key="4">
    <source>
        <dbReference type="Google" id="ProtNLM"/>
    </source>
</evidence>
<name>A0ABT1P242_9GAMM</name>
<dbReference type="RefSeq" id="WP_255875162.1">
    <property type="nucleotide sequence ID" value="NZ_JACASI010000032.1"/>
</dbReference>
<sequence length="241" mass="27761">MATTESKALQRLRNRIEQEQQNLQVLDVALLSSHKIARESEGKMSVALGYDEEKYDHLHVPVTQSSRLMAQAKNANYRSAIITLYSLWTHYMKEILGLLYETSPHEVAAKAPGEMKFSEIIKLGNYEHIQAQIVNHVFRQLEDERSTKKLLDKILKHTKISLAQDVKINALAYLEMRHLFIHVNGEVDHAYWKTYHGIVPCAVGRKLPRRFKIVESAYEKVVLLCREVDRLLIAGGFINVR</sequence>
<evidence type="ECO:0000256" key="1">
    <source>
        <dbReference type="SAM" id="Coils"/>
    </source>
</evidence>
<dbReference type="EMBL" id="JACASI010000032">
    <property type="protein sequence ID" value="MCQ3830190.1"/>
    <property type="molecule type" value="Genomic_DNA"/>
</dbReference>
<dbReference type="Proteomes" id="UP001205566">
    <property type="component" value="Unassembled WGS sequence"/>
</dbReference>
<keyword evidence="3" id="KW-1185">Reference proteome</keyword>
<evidence type="ECO:0000313" key="3">
    <source>
        <dbReference type="Proteomes" id="UP001205566"/>
    </source>
</evidence>
<protein>
    <recommendedName>
        <fullName evidence="4">RiboL-PSP-HEPN domain-containing protein</fullName>
    </recommendedName>
</protein>